<dbReference type="RefSeq" id="WP_344134936.1">
    <property type="nucleotide sequence ID" value="NZ_BAAALT010000145.1"/>
</dbReference>
<dbReference type="InterPro" id="IPR035906">
    <property type="entry name" value="MetI-like_sf"/>
</dbReference>
<keyword evidence="3" id="KW-1003">Cell membrane</keyword>
<evidence type="ECO:0000256" key="6">
    <source>
        <dbReference type="ARBA" id="ARBA00023136"/>
    </source>
</evidence>
<dbReference type="Proteomes" id="UP001500218">
    <property type="component" value="Unassembled WGS sequence"/>
</dbReference>
<name>A0ABN2MA97_9ACTN</name>
<organism evidence="10 11">
    <name type="scientific">Luedemannella flava</name>
    <dbReference type="NCBI Taxonomy" id="349316"/>
    <lineage>
        <taxon>Bacteria</taxon>
        <taxon>Bacillati</taxon>
        <taxon>Actinomycetota</taxon>
        <taxon>Actinomycetes</taxon>
        <taxon>Micromonosporales</taxon>
        <taxon>Micromonosporaceae</taxon>
        <taxon>Luedemannella</taxon>
    </lineage>
</organism>
<feature type="transmembrane region" description="Helical" evidence="7">
    <location>
        <begin position="281"/>
        <end position="301"/>
    </location>
</feature>
<dbReference type="PROSITE" id="PS50928">
    <property type="entry name" value="ABC_TM1"/>
    <property type="match status" value="1"/>
</dbReference>
<protein>
    <submittedName>
        <fullName evidence="10">Sugar ABC transporter permease</fullName>
    </submittedName>
</protein>
<comment type="subcellular location">
    <subcellularLocation>
        <location evidence="1 7">Cell membrane</location>
        <topology evidence="1 7">Multi-pass membrane protein</topology>
    </subcellularLocation>
</comment>
<dbReference type="PANTHER" id="PTHR43227">
    <property type="entry name" value="BLL4140 PROTEIN"/>
    <property type="match status" value="1"/>
</dbReference>
<gene>
    <name evidence="10" type="ORF">GCM10009682_42200</name>
</gene>
<feature type="compositionally biased region" description="Polar residues" evidence="8">
    <location>
        <begin position="1"/>
        <end position="10"/>
    </location>
</feature>
<evidence type="ECO:0000256" key="2">
    <source>
        <dbReference type="ARBA" id="ARBA00022448"/>
    </source>
</evidence>
<comment type="similarity">
    <text evidence="7">Belongs to the binding-protein-dependent transport system permease family.</text>
</comment>
<dbReference type="InterPro" id="IPR000515">
    <property type="entry name" value="MetI-like"/>
</dbReference>
<feature type="transmembrane region" description="Helical" evidence="7">
    <location>
        <begin position="124"/>
        <end position="145"/>
    </location>
</feature>
<evidence type="ECO:0000256" key="4">
    <source>
        <dbReference type="ARBA" id="ARBA00022692"/>
    </source>
</evidence>
<evidence type="ECO:0000256" key="5">
    <source>
        <dbReference type="ARBA" id="ARBA00022989"/>
    </source>
</evidence>
<evidence type="ECO:0000256" key="7">
    <source>
        <dbReference type="RuleBase" id="RU363032"/>
    </source>
</evidence>
<feature type="transmembrane region" description="Helical" evidence="7">
    <location>
        <begin position="32"/>
        <end position="55"/>
    </location>
</feature>
<keyword evidence="4 7" id="KW-0812">Transmembrane</keyword>
<comment type="caution">
    <text evidence="10">The sequence shown here is derived from an EMBL/GenBank/DDBJ whole genome shotgun (WGS) entry which is preliminary data.</text>
</comment>
<feature type="region of interest" description="Disordered" evidence="8">
    <location>
        <begin position="1"/>
        <end position="22"/>
    </location>
</feature>
<evidence type="ECO:0000259" key="9">
    <source>
        <dbReference type="PROSITE" id="PS50928"/>
    </source>
</evidence>
<feature type="transmembrane region" description="Helical" evidence="7">
    <location>
        <begin position="226"/>
        <end position="246"/>
    </location>
</feature>
<keyword evidence="2 7" id="KW-0813">Transport</keyword>
<dbReference type="SUPFAM" id="SSF161098">
    <property type="entry name" value="MetI-like"/>
    <property type="match status" value="1"/>
</dbReference>
<keyword evidence="11" id="KW-1185">Reference proteome</keyword>
<evidence type="ECO:0000313" key="10">
    <source>
        <dbReference type="EMBL" id="GAA1816910.1"/>
    </source>
</evidence>
<feature type="transmembrane region" description="Helical" evidence="7">
    <location>
        <begin position="186"/>
        <end position="205"/>
    </location>
</feature>
<sequence length="307" mass="33734">MTTLLTSSPGVQRHRGALPPSRQARRRNLAGALYAAPMAVVVIVLFVVPLGLMIWMSVNHWPLLGASEPNGLDNYRALRDPLFGRALVFTLKYTVLTTVVLGLVSWGLALLVQDPRPGMRLLRTVYFLPVSVGLASASLLFYAFFNDTGSPLNVVARWLHVGDIAWLGTGDNALYSTIAMTTWRFAGYYMIILMIGLQSINPLIYEAARSDGAGSLQIMRQITLPLLRPTIALMLVLLVTNSLLTFDQFFILTGGRYGTATVVIDTYREAFTSQDLGRASAISVALLAVLIVINGIQLRLLRRGDRR</sequence>
<reference evidence="10 11" key="1">
    <citation type="journal article" date="2019" name="Int. J. Syst. Evol. Microbiol.">
        <title>The Global Catalogue of Microorganisms (GCM) 10K type strain sequencing project: providing services to taxonomists for standard genome sequencing and annotation.</title>
        <authorList>
            <consortium name="The Broad Institute Genomics Platform"/>
            <consortium name="The Broad Institute Genome Sequencing Center for Infectious Disease"/>
            <person name="Wu L."/>
            <person name="Ma J."/>
        </authorList>
    </citation>
    <scope>NUCLEOTIDE SEQUENCE [LARGE SCALE GENOMIC DNA]</scope>
    <source>
        <strain evidence="10 11">JCM 13250</strain>
    </source>
</reference>
<accession>A0ABN2MA97</accession>
<keyword evidence="5 7" id="KW-1133">Transmembrane helix</keyword>
<evidence type="ECO:0000256" key="8">
    <source>
        <dbReference type="SAM" id="MobiDB-lite"/>
    </source>
</evidence>
<proteinExistence type="inferred from homology"/>
<dbReference type="CDD" id="cd06261">
    <property type="entry name" value="TM_PBP2"/>
    <property type="match status" value="1"/>
</dbReference>
<dbReference type="EMBL" id="BAAALT010000145">
    <property type="protein sequence ID" value="GAA1816910.1"/>
    <property type="molecule type" value="Genomic_DNA"/>
</dbReference>
<dbReference type="InterPro" id="IPR050809">
    <property type="entry name" value="UgpAE/MalFG_permease"/>
</dbReference>
<dbReference type="PANTHER" id="PTHR43227:SF8">
    <property type="entry name" value="DIACETYLCHITOBIOSE UPTAKE SYSTEM PERMEASE PROTEIN DASB"/>
    <property type="match status" value="1"/>
</dbReference>
<dbReference type="Pfam" id="PF00528">
    <property type="entry name" value="BPD_transp_1"/>
    <property type="match status" value="1"/>
</dbReference>
<keyword evidence="6 7" id="KW-0472">Membrane</keyword>
<evidence type="ECO:0000313" key="11">
    <source>
        <dbReference type="Proteomes" id="UP001500218"/>
    </source>
</evidence>
<feature type="domain" description="ABC transmembrane type-1" evidence="9">
    <location>
        <begin position="87"/>
        <end position="297"/>
    </location>
</feature>
<feature type="transmembrane region" description="Helical" evidence="7">
    <location>
        <begin position="93"/>
        <end position="112"/>
    </location>
</feature>
<evidence type="ECO:0000256" key="3">
    <source>
        <dbReference type="ARBA" id="ARBA00022475"/>
    </source>
</evidence>
<dbReference type="Gene3D" id="1.10.3720.10">
    <property type="entry name" value="MetI-like"/>
    <property type="match status" value="1"/>
</dbReference>
<evidence type="ECO:0000256" key="1">
    <source>
        <dbReference type="ARBA" id="ARBA00004651"/>
    </source>
</evidence>